<evidence type="ECO:0000313" key="3">
    <source>
        <dbReference type="Proteomes" id="UP000579647"/>
    </source>
</evidence>
<dbReference type="AlphaFoldDB" id="A0A840W1C2"/>
<feature type="compositionally biased region" description="Polar residues" evidence="1">
    <location>
        <begin position="119"/>
        <end position="129"/>
    </location>
</feature>
<accession>A0A840W1C2</accession>
<reference evidence="2 3" key="1">
    <citation type="submission" date="2020-08" db="EMBL/GenBank/DDBJ databases">
        <title>Sequencing the genomes of 1000 actinobacteria strains.</title>
        <authorList>
            <person name="Klenk H.-P."/>
        </authorList>
    </citation>
    <scope>NUCLEOTIDE SEQUENCE [LARGE SCALE GENOMIC DNA]</scope>
    <source>
        <strain evidence="2 3">DSM 44598</strain>
    </source>
</reference>
<organism evidence="2 3">
    <name type="scientific">Nocardiopsis metallicus</name>
    <dbReference type="NCBI Taxonomy" id="179819"/>
    <lineage>
        <taxon>Bacteria</taxon>
        <taxon>Bacillati</taxon>
        <taxon>Actinomycetota</taxon>
        <taxon>Actinomycetes</taxon>
        <taxon>Streptosporangiales</taxon>
        <taxon>Nocardiopsidaceae</taxon>
        <taxon>Nocardiopsis</taxon>
    </lineage>
</organism>
<feature type="region of interest" description="Disordered" evidence="1">
    <location>
        <begin position="99"/>
        <end position="134"/>
    </location>
</feature>
<evidence type="ECO:0000256" key="1">
    <source>
        <dbReference type="SAM" id="MobiDB-lite"/>
    </source>
</evidence>
<gene>
    <name evidence="2" type="ORF">HNR07_001706</name>
</gene>
<keyword evidence="3" id="KW-1185">Reference proteome</keyword>
<protein>
    <submittedName>
        <fullName evidence="2">Uncharacterized protein</fullName>
    </submittedName>
</protein>
<dbReference type="EMBL" id="JACHDO010000001">
    <property type="protein sequence ID" value="MBB5490569.1"/>
    <property type="molecule type" value="Genomic_DNA"/>
</dbReference>
<name>A0A840W1C2_9ACTN</name>
<evidence type="ECO:0000313" key="2">
    <source>
        <dbReference type="EMBL" id="MBB5490569.1"/>
    </source>
</evidence>
<sequence>MSPPPRVKAGQAVELSDCPAVPCLSGAVFSDAKNLFGDGGTAAGEKSWDSPRIGLPHEAGKRFGWPSRAAHMEFSRGLSSRTPDMHAFYLPGDAFLRDEDIPKTDTPSEGIAHADTGDRPSTFSSSPCGSTRPHPRDLWIDLHTFPRRLNLPVHTPFRPRKTSQISILPTARQVQRNTRPEASQRFDLPSSATSEAERPFDPGSDREEPVGTPQARPGAEPGPRSSEYADQDRRRTPFSTP</sequence>
<proteinExistence type="predicted"/>
<feature type="compositionally biased region" description="Polar residues" evidence="1">
    <location>
        <begin position="162"/>
        <end position="177"/>
    </location>
</feature>
<dbReference type="Proteomes" id="UP000579647">
    <property type="component" value="Unassembled WGS sequence"/>
</dbReference>
<comment type="caution">
    <text evidence="2">The sequence shown here is derived from an EMBL/GenBank/DDBJ whole genome shotgun (WGS) entry which is preliminary data.</text>
</comment>
<feature type="region of interest" description="Disordered" evidence="1">
    <location>
        <begin position="151"/>
        <end position="241"/>
    </location>
</feature>
<feature type="compositionally biased region" description="Basic and acidic residues" evidence="1">
    <location>
        <begin position="195"/>
        <end position="209"/>
    </location>
</feature>